<proteinExistence type="predicted"/>
<dbReference type="PROSITE" id="PS51640">
    <property type="entry name" value="MRG"/>
    <property type="match status" value="1"/>
</dbReference>
<evidence type="ECO:0000259" key="7">
    <source>
        <dbReference type="SMART" id="SM00298"/>
    </source>
</evidence>
<dbReference type="PANTHER" id="PTHR10880:SF15">
    <property type="entry name" value="MSL COMPLEX SUBUNIT 3"/>
    <property type="match status" value="1"/>
</dbReference>
<dbReference type="Proteomes" id="UP000324907">
    <property type="component" value="Unassembled WGS sequence"/>
</dbReference>
<feature type="compositionally biased region" description="Low complexity" evidence="6">
    <location>
        <begin position="78"/>
        <end position="111"/>
    </location>
</feature>
<dbReference type="InterPro" id="IPR008676">
    <property type="entry name" value="MRG"/>
</dbReference>
<evidence type="ECO:0000256" key="2">
    <source>
        <dbReference type="ARBA" id="ARBA00022853"/>
    </source>
</evidence>
<evidence type="ECO:0000256" key="3">
    <source>
        <dbReference type="ARBA" id="ARBA00023015"/>
    </source>
</evidence>
<dbReference type="AlphaFoldDB" id="A0A5A8DBV9"/>
<dbReference type="Gene3D" id="2.30.30.140">
    <property type="match status" value="1"/>
</dbReference>
<dbReference type="SMART" id="SM00298">
    <property type="entry name" value="CHROMO"/>
    <property type="match status" value="1"/>
</dbReference>
<dbReference type="InterPro" id="IPR026541">
    <property type="entry name" value="MRG_dom"/>
</dbReference>
<evidence type="ECO:0000256" key="5">
    <source>
        <dbReference type="ARBA" id="ARBA00023242"/>
    </source>
</evidence>
<comment type="caution">
    <text evidence="8">The sequence shown here is derived from an EMBL/GenBank/DDBJ whole genome shotgun (WGS) entry which is preliminary data.</text>
</comment>
<protein>
    <recommendedName>
        <fullName evidence="7">Chromo domain-containing protein</fullName>
    </recommendedName>
</protein>
<name>A0A5A8DBV9_CAFRO</name>
<evidence type="ECO:0000256" key="6">
    <source>
        <dbReference type="SAM" id="MobiDB-lite"/>
    </source>
</evidence>
<sequence>MSQFRQGETCLAFHGVCIYEAKILDSRTVDDGPTYLLHWKGWAKKWEEWVRPDRMMELTAENVELMKRVNAEAKAAESARSSAAAPGSTSKSAKSPKSGGRGSKSAGGDAKSAASGRAALAASAAQEHETLAVSVALPFALRKLLVDDWEFVTKRSCLVRIPKRAAGVAPVLPAPHSSSAAEASEDSAAVRAAKRARRSDSPASGDAAGDSGTSSSATAASTAPGAACPVPTLTVEDILHEFMRASAARGVDADVRGDEEVVEALKLYFDRSCAAFLLYRFERLQLQQYLDSRPGSDERVLCQVYGAEHMLRLFVKLPLLLSHANLSPTDAAALASRLQRVVDWLDANRERYFTSDYVRASAPYMDRFEAIKAGMLSPWGE</sequence>
<organism evidence="8 9">
    <name type="scientific">Cafeteria roenbergensis</name>
    <name type="common">Marine flagellate</name>
    <dbReference type="NCBI Taxonomy" id="33653"/>
    <lineage>
        <taxon>Eukaryota</taxon>
        <taxon>Sar</taxon>
        <taxon>Stramenopiles</taxon>
        <taxon>Bigyra</taxon>
        <taxon>Opalozoa</taxon>
        <taxon>Bicosoecida</taxon>
        <taxon>Cafeteriaceae</taxon>
        <taxon>Cafeteria</taxon>
    </lineage>
</organism>
<dbReference type="PANTHER" id="PTHR10880">
    <property type="entry name" value="MORTALITY FACTOR 4-LIKE PROTEIN"/>
    <property type="match status" value="1"/>
</dbReference>
<evidence type="ECO:0000313" key="8">
    <source>
        <dbReference type="EMBL" id="KAA0162866.1"/>
    </source>
</evidence>
<dbReference type="GO" id="GO:0006325">
    <property type="term" value="P:chromatin organization"/>
    <property type="evidence" value="ECO:0007669"/>
    <property type="project" value="UniProtKB-KW"/>
</dbReference>
<dbReference type="EMBL" id="VLTL01000074">
    <property type="protein sequence ID" value="KAA0162866.1"/>
    <property type="molecule type" value="Genomic_DNA"/>
</dbReference>
<evidence type="ECO:0000256" key="4">
    <source>
        <dbReference type="ARBA" id="ARBA00023163"/>
    </source>
</evidence>
<dbReference type="GO" id="GO:0000123">
    <property type="term" value="C:histone acetyltransferase complex"/>
    <property type="evidence" value="ECO:0007669"/>
    <property type="project" value="TreeGrafter"/>
</dbReference>
<evidence type="ECO:0000313" key="9">
    <source>
        <dbReference type="Proteomes" id="UP000324907"/>
    </source>
</evidence>
<feature type="region of interest" description="Disordered" evidence="6">
    <location>
        <begin position="170"/>
        <end position="225"/>
    </location>
</feature>
<dbReference type="GO" id="GO:0006355">
    <property type="term" value="P:regulation of DNA-templated transcription"/>
    <property type="evidence" value="ECO:0007669"/>
    <property type="project" value="InterPro"/>
</dbReference>
<accession>A0A5A8DBV9</accession>
<keyword evidence="4" id="KW-0804">Transcription</keyword>
<keyword evidence="3" id="KW-0805">Transcription regulation</keyword>
<dbReference type="Gene3D" id="1.10.274.30">
    <property type="entry name" value="MRG domain"/>
    <property type="match status" value="2"/>
</dbReference>
<dbReference type="Pfam" id="PF22732">
    <property type="entry name" value="MSL3_chromo-like"/>
    <property type="match status" value="1"/>
</dbReference>
<dbReference type="SUPFAM" id="SSF54160">
    <property type="entry name" value="Chromo domain-like"/>
    <property type="match status" value="1"/>
</dbReference>
<evidence type="ECO:0000256" key="1">
    <source>
        <dbReference type="ARBA" id="ARBA00004123"/>
    </source>
</evidence>
<dbReference type="InterPro" id="IPR038217">
    <property type="entry name" value="MRG_C_sf"/>
</dbReference>
<dbReference type="GO" id="GO:0005634">
    <property type="term" value="C:nucleus"/>
    <property type="evidence" value="ECO:0007669"/>
    <property type="project" value="UniProtKB-SubCell"/>
</dbReference>
<gene>
    <name evidence="8" type="ORF">FNF28_04501</name>
</gene>
<dbReference type="Pfam" id="PF05712">
    <property type="entry name" value="MRG"/>
    <property type="match status" value="2"/>
</dbReference>
<feature type="compositionally biased region" description="Low complexity" evidence="6">
    <location>
        <begin position="201"/>
        <end position="225"/>
    </location>
</feature>
<dbReference type="InterPro" id="IPR016197">
    <property type="entry name" value="Chromo-like_dom_sf"/>
</dbReference>
<dbReference type="InterPro" id="IPR053820">
    <property type="entry name" value="MSL3_chromo-like"/>
</dbReference>
<keyword evidence="2" id="KW-0156">Chromatin regulator</keyword>
<feature type="compositionally biased region" description="Low complexity" evidence="6">
    <location>
        <begin position="174"/>
        <end position="191"/>
    </location>
</feature>
<keyword evidence="5" id="KW-0539">Nucleus</keyword>
<feature type="region of interest" description="Disordered" evidence="6">
    <location>
        <begin position="77"/>
        <end position="111"/>
    </location>
</feature>
<comment type="subcellular location">
    <subcellularLocation>
        <location evidence="1">Nucleus</location>
    </subcellularLocation>
</comment>
<reference evidence="8 9" key="1">
    <citation type="submission" date="2019-07" db="EMBL/GenBank/DDBJ databases">
        <title>Genomes of Cafeteria roenbergensis.</title>
        <authorList>
            <person name="Fischer M.G."/>
            <person name="Hackl T."/>
            <person name="Roman M."/>
        </authorList>
    </citation>
    <scope>NUCLEOTIDE SEQUENCE [LARGE SCALE GENOMIC DNA]</scope>
    <source>
        <strain evidence="8 9">RCC970-E3</strain>
    </source>
</reference>
<feature type="domain" description="Chromo" evidence="7">
    <location>
        <begin position="18"/>
        <end position="71"/>
    </location>
</feature>
<dbReference type="PIRSF" id="PIRSF038133">
    <property type="entry name" value="HAT_Nua4_EAF3/MRG15"/>
    <property type="match status" value="1"/>
</dbReference>
<dbReference type="InterPro" id="IPR000953">
    <property type="entry name" value="Chromo/chromo_shadow_dom"/>
</dbReference>